<feature type="signal peptide" evidence="1">
    <location>
        <begin position="1"/>
        <end position="32"/>
    </location>
</feature>
<dbReference type="InterPro" id="IPR029058">
    <property type="entry name" value="AB_hydrolase_fold"/>
</dbReference>
<evidence type="ECO:0000256" key="1">
    <source>
        <dbReference type="SAM" id="SignalP"/>
    </source>
</evidence>
<gene>
    <name evidence="2" type="ORF">IFM12276_58620</name>
</gene>
<organism evidence="2 3">
    <name type="scientific">Nocardia sputorum</name>
    <dbReference type="NCBI Taxonomy" id="2984338"/>
    <lineage>
        <taxon>Bacteria</taxon>
        <taxon>Bacillati</taxon>
        <taxon>Actinomycetota</taxon>
        <taxon>Actinomycetes</taxon>
        <taxon>Mycobacteriales</taxon>
        <taxon>Nocardiaceae</taxon>
        <taxon>Nocardia</taxon>
    </lineage>
</organism>
<dbReference type="PANTHER" id="PTHR34853:SF1">
    <property type="entry name" value="LIPASE 5"/>
    <property type="match status" value="1"/>
</dbReference>
<dbReference type="SUPFAM" id="SSF53474">
    <property type="entry name" value="alpha/beta-Hydrolases"/>
    <property type="match status" value="1"/>
</dbReference>
<dbReference type="PIRSF" id="PIRSF029171">
    <property type="entry name" value="Esterase_LipA"/>
    <property type="match status" value="1"/>
</dbReference>
<dbReference type="Pfam" id="PF03583">
    <property type="entry name" value="LIP"/>
    <property type="match status" value="1"/>
</dbReference>
<feature type="chain" id="PRO_5046183721" evidence="1">
    <location>
        <begin position="33"/>
        <end position="418"/>
    </location>
</feature>
<name>A0ABN6UCA7_9NOCA</name>
<evidence type="ECO:0000313" key="2">
    <source>
        <dbReference type="EMBL" id="BDU02834.1"/>
    </source>
</evidence>
<keyword evidence="3" id="KW-1185">Reference proteome</keyword>
<dbReference type="Proteomes" id="UP001317870">
    <property type="component" value="Chromosome"/>
</dbReference>
<dbReference type="PANTHER" id="PTHR34853">
    <property type="match status" value="1"/>
</dbReference>
<keyword evidence="1" id="KW-0732">Signal</keyword>
<dbReference type="Gene3D" id="1.10.260.130">
    <property type="match status" value="1"/>
</dbReference>
<protein>
    <submittedName>
        <fullName evidence="2">Lipase</fullName>
    </submittedName>
</protein>
<dbReference type="EMBL" id="AP026978">
    <property type="protein sequence ID" value="BDU02834.1"/>
    <property type="molecule type" value="Genomic_DNA"/>
</dbReference>
<accession>A0ABN6UCA7</accession>
<reference evidence="2 3" key="1">
    <citation type="submission" date="2022-11" db="EMBL/GenBank/DDBJ databases">
        <title>Genome Sequencing of Nocardia sp. ON39_IFM12276 and assembly.</title>
        <authorList>
            <person name="Shimojima M."/>
            <person name="Toyokawa M."/>
            <person name="Uesaka K."/>
        </authorList>
    </citation>
    <scope>NUCLEOTIDE SEQUENCE [LARGE SCALE GENOMIC DNA]</scope>
    <source>
        <strain evidence="2 3">IFM 12276</strain>
    </source>
</reference>
<sequence>MMRILRCRRSVRLVVALLGAVAVSAVGTPAQANPIEQFLTPSREYSGILPTPLGDAFYTPPPGFESLPPGTILASRRGGTGLTLLPLQSTELLIRSTDSKDRPVPVVATLLVPRAPWPGPGPRPVLSLNAAIDSLGHRCAPSYELRNELWAELWAAQIPLSKGYAVLVPDHQGPRQAYAAGLMAGHAVLDSIRAVVHTPEFGLRPDAPTVVTGYSGGAIASGWAAQLAPRYAPELNLVGAAFGGVPADFDLLLSTMNGRNAASGVFLAATLGLAREYPELLDLMNDDGWRLAQIGKDLCMVAEEFGGVVAPIPVQALTHAAAPTELPMVREILAANRLGASAPTVPVFLYHGTHDPWVPLAGAEKLYADWCGAGTPVDFQVYLGEHFVVGLSGIPGANSWIDDRFAGRPVAPNCTRTG</sequence>
<dbReference type="InterPro" id="IPR005152">
    <property type="entry name" value="Lipase_secreted"/>
</dbReference>
<dbReference type="Gene3D" id="3.40.50.1820">
    <property type="entry name" value="alpha/beta hydrolase"/>
    <property type="match status" value="1"/>
</dbReference>
<proteinExistence type="predicted"/>
<evidence type="ECO:0000313" key="3">
    <source>
        <dbReference type="Proteomes" id="UP001317870"/>
    </source>
</evidence>